<reference evidence="15" key="1">
    <citation type="submission" date="2022-05" db="EMBL/GenBank/DDBJ databases">
        <title>The Musa troglodytarum L. genome provides insights into the mechanism of non-climacteric behaviour and enrichment of carotenoids.</title>
        <authorList>
            <person name="Wang J."/>
        </authorList>
    </citation>
    <scope>NUCLEOTIDE SEQUENCE</scope>
    <source>
        <tissue evidence="15">Leaf</tissue>
    </source>
</reference>
<evidence type="ECO:0000256" key="10">
    <source>
        <dbReference type="PROSITE-ProRule" id="PRU00357"/>
    </source>
</evidence>
<dbReference type="Pfam" id="PF06203">
    <property type="entry name" value="CCT"/>
    <property type="match status" value="1"/>
</dbReference>
<dbReference type="InterPro" id="IPR045280">
    <property type="entry name" value="TIFY-like"/>
</dbReference>
<keyword evidence="6" id="KW-0238">DNA-binding</keyword>
<dbReference type="EMBL" id="CP097510">
    <property type="protein sequence ID" value="URE28457.1"/>
    <property type="molecule type" value="Genomic_DNA"/>
</dbReference>
<dbReference type="OrthoDB" id="2162994at2759"/>
<sequence>MWIALFLVLGFRRSQICRGDLRLIFDPLLAPFRAGGHSGELIAAADLQALQQDHDADHSSGSRVMEEDGAGAGAVENQGTETEQPSDPSRLGDAQGLMASQACGNQLTLSFQGEVFVFDFVSPEKVKAVLLLLGVREMPTGVNPFPTSSTQNRRLNVPHRVASLMRFRKKRQEQNFGKKICYTVRKEVALRRSGLRLTLKPTDESDGLARACSFLPSLLCVQFLPLLRERPQVPSPPIDALWSFHRFLTSVDEGNGGGGRCGRRWRLRTKLWLKLWMVAMMVDVGMQWNRGQFTSSKTKTEDAMSPHQQSITDPAGAMETVPGTTRDLLKNPSPAIPNALPERKEGKHSANSELSAMTHHEKSAVLVEAWPLRIVQRYPTGVDLYCLHFYMIHPDSLPTNMVYWVGSDFAMQRPCTAMDKQLKASKTCTLFVLQTHVMGGGLCTSSSC</sequence>
<keyword evidence="9 10" id="KW-0539">Nucleus</keyword>
<dbReference type="PROSITE" id="PS51320">
    <property type="entry name" value="TIFY"/>
    <property type="match status" value="1"/>
</dbReference>
<dbReference type="SMART" id="SM00979">
    <property type="entry name" value="TIFY"/>
    <property type="match status" value="1"/>
</dbReference>
<dbReference type="Proteomes" id="UP001055439">
    <property type="component" value="Chromosome 8"/>
</dbReference>
<gene>
    <name evidence="15" type="ORF">MUK42_26527</name>
</gene>
<feature type="domain" description="CCT" evidence="13">
    <location>
        <begin position="160"/>
        <end position="202"/>
    </location>
</feature>
<evidence type="ECO:0000313" key="15">
    <source>
        <dbReference type="EMBL" id="URE28457.1"/>
    </source>
</evidence>
<feature type="region of interest" description="Disordered" evidence="11">
    <location>
        <begin position="53"/>
        <end position="94"/>
    </location>
</feature>
<comment type="subcellular location">
    <subcellularLocation>
        <location evidence="1 10">Nucleus</location>
    </subcellularLocation>
</comment>
<evidence type="ECO:0000256" key="6">
    <source>
        <dbReference type="ARBA" id="ARBA00023125"/>
    </source>
</evidence>
<dbReference type="GO" id="GO:0006355">
    <property type="term" value="P:regulation of DNA-templated transcription"/>
    <property type="evidence" value="ECO:0007669"/>
    <property type="project" value="InterPro"/>
</dbReference>
<evidence type="ECO:0000256" key="9">
    <source>
        <dbReference type="ARBA" id="ARBA00023242"/>
    </source>
</evidence>
<dbReference type="GO" id="GO:0005634">
    <property type="term" value="C:nucleus"/>
    <property type="evidence" value="ECO:0007669"/>
    <property type="project" value="UniProtKB-SubCell"/>
</dbReference>
<feature type="chain" id="PRO_5038540295" evidence="12">
    <location>
        <begin position="20"/>
        <end position="448"/>
    </location>
</feature>
<feature type="region of interest" description="Disordered" evidence="11">
    <location>
        <begin position="296"/>
        <end position="348"/>
    </location>
</feature>
<evidence type="ECO:0000256" key="12">
    <source>
        <dbReference type="SAM" id="SignalP"/>
    </source>
</evidence>
<keyword evidence="16" id="KW-1185">Reference proteome</keyword>
<evidence type="ECO:0000259" key="13">
    <source>
        <dbReference type="PROSITE" id="PS51017"/>
    </source>
</evidence>
<dbReference type="PANTHER" id="PTHR46125">
    <property type="entry name" value="GATA TRANSCRIPTION FACTOR 28"/>
    <property type="match status" value="1"/>
</dbReference>
<dbReference type="PANTHER" id="PTHR46125:SF27">
    <property type="entry name" value="GATA TRANSCRIPTION FACTOR 28"/>
    <property type="match status" value="1"/>
</dbReference>
<keyword evidence="12" id="KW-0732">Signal</keyword>
<evidence type="ECO:0000256" key="2">
    <source>
        <dbReference type="ARBA" id="ARBA00022723"/>
    </source>
</evidence>
<evidence type="ECO:0000256" key="4">
    <source>
        <dbReference type="ARBA" id="ARBA00022833"/>
    </source>
</evidence>
<evidence type="ECO:0000256" key="5">
    <source>
        <dbReference type="ARBA" id="ARBA00023015"/>
    </source>
</evidence>
<dbReference type="PROSITE" id="PS51017">
    <property type="entry name" value="CCT"/>
    <property type="match status" value="1"/>
</dbReference>
<keyword evidence="7" id="KW-0010">Activator</keyword>
<evidence type="ECO:0000256" key="11">
    <source>
        <dbReference type="SAM" id="MobiDB-lite"/>
    </source>
</evidence>
<proteinExistence type="predicted"/>
<keyword evidence="4" id="KW-0862">Zinc</keyword>
<evidence type="ECO:0000259" key="14">
    <source>
        <dbReference type="PROSITE" id="PS51320"/>
    </source>
</evidence>
<feature type="domain" description="Tify" evidence="14">
    <location>
        <begin position="100"/>
        <end position="135"/>
    </location>
</feature>
<evidence type="ECO:0000256" key="1">
    <source>
        <dbReference type="ARBA" id="ARBA00004123"/>
    </source>
</evidence>
<feature type="compositionally biased region" description="Basic and acidic residues" evidence="11">
    <location>
        <begin position="53"/>
        <end position="66"/>
    </location>
</feature>
<dbReference type="GO" id="GO:0003677">
    <property type="term" value="F:DNA binding"/>
    <property type="evidence" value="ECO:0007669"/>
    <property type="project" value="UniProtKB-KW"/>
</dbReference>
<keyword evidence="2" id="KW-0479">Metal-binding</keyword>
<dbReference type="AlphaFoldDB" id="A0A9E7HE66"/>
<name>A0A9E7HE66_9LILI</name>
<dbReference type="GO" id="GO:0008270">
    <property type="term" value="F:zinc ion binding"/>
    <property type="evidence" value="ECO:0007669"/>
    <property type="project" value="UniProtKB-KW"/>
</dbReference>
<dbReference type="InterPro" id="IPR010399">
    <property type="entry name" value="Tify_dom"/>
</dbReference>
<feature type="compositionally biased region" description="Polar residues" evidence="11">
    <location>
        <begin position="77"/>
        <end position="87"/>
    </location>
</feature>
<dbReference type="Pfam" id="PF06200">
    <property type="entry name" value="tify"/>
    <property type="match status" value="1"/>
</dbReference>
<evidence type="ECO:0000256" key="7">
    <source>
        <dbReference type="ARBA" id="ARBA00023159"/>
    </source>
</evidence>
<keyword evidence="8" id="KW-0804">Transcription</keyword>
<keyword evidence="3" id="KW-0863">Zinc-finger</keyword>
<feature type="signal peptide" evidence="12">
    <location>
        <begin position="1"/>
        <end position="19"/>
    </location>
</feature>
<keyword evidence="5" id="KW-0805">Transcription regulation</keyword>
<accession>A0A9E7HE66</accession>
<evidence type="ECO:0000256" key="3">
    <source>
        <dbReference type="ARBA" id="ARBA00022771"/>
    </source>
</evidence>
<dbReference type="InterPro" id="IPR010402">
    <property type="entry name" value="CCT_domain"/>
</dbReference>
<evidence type="ECO:0000313" key="16">
    <source>
        <dbReference type="Proteomes" id="UP001055439"/>
    </source>
</evidence>
<evidence type="ECO:0000256" key="8">
    <source>
        <dbReference type="ARBA" id="ARBA00023163"/>
    </source>
</evidence>
<protein>
    <submittedName>
        <fullName evidence="15">Gata transcription factor</fullName>
    </submittedName>
</protein>
<organism evidence="15 16">
    <name type="scientific">Musa troglodytarum</name>
    <name type="common">fe'i banana</name>
    <dbReference type="NCBI Taxonomy" id="320322"/>
    <lineage>
        <taxon>Eukaryota</taxon>
        <taxon>Viridiplantae</taxon>
        <taxon>Streptophyta</taxon>
        <taxon>Embryophyta</taxon>
        <taxon>Tracheophyta</taxon>
        <taxon>Spermatophyta</taxon>
        <taxon>Magnoliopsida</taxon>
        <taxon>Liliopsida</taxon>
        <taxon>Zingiberales</taxon>
        <taxon>Musaceae</taxon>
        <taxon>Musa</taxon>
    </lineage>
</organism>